<dbReference type="Proteomes" id="UP000325255">
    <property type="component" value="Unassembled WGS sequence"/>
</dbReference>
<dbReference type="SFLD" id="SFLDF00035">
    <property type="entry name" value="phosphoglycolate_phosphatase"/>
    <property type="match status" value="1"/>
</dbReference>
<dbReference type="SFLD" id="SFLDG01135">
    <property type="entry name" value="C1.5.6:_HAD__Beta-PGM__Phospha"/>
    <property type="match status" value="1"/>
</dbReference>
<dbReference type="SFLD" id="SFLDG01129">
    <property type="entry name" value="C1.5:_HAD__Beta-PGM__Phosphata"/>
    <property type="match status" value="1"/>
</dbReference>
<accession>A0A5M6IMA3</accession>
<dbReference type="SUPFAM" id="SSF56784">
    <property type="entry name" value="HAD-like"/>
    <property type="match status" value="1"/>
</dbReference>
<gene>
    <name evidence="1" type="ORF">F1189_25970</name>
</gene>
<keyword evidence="1" id="KW-0378">Hydrolase</keyword>
<proteinExistence type="predicted"/>
<dbReference type="SFLD" id="SFLDS00003">
    <property type="entry name" value="Haloacid_Dehalogenase"/>
    <property type="match status" value="1"/>
</dbReference>
<dbReference type="GO" id="GO:0016787">
    <property type="term" value="F:hydrolase activity"/>
    <property type="evidence" value="ECO:0007669"/>
    <property type="project" value="UniProtKB-KW"/>
</dbReference>
<dbReference type="RefSeq" id="WP_150044343.1">
    <property type="nucleotide sequence ID" value="NZ_OW485601.1"/>
</dbReference>
<sequence>MPPALIFDVDGTLAETEELHRQAFNQTFAAAGLPWHWDRALYRRLLAVAGGKERLAAFVAAQAPERAGEVDIPALHAAKTARYTQMIAAGAVTLRPGIARLLAEARQAGVPVAIATTTSLPNVEALLRATLGEAGPGAFAVIGAGDVVPAKKPAPDIYAHVLRRLAIPASACIAFEDSTIGLAAARAAGIPTVVTPSLYTDEDDFTGALAVVSDLGDPQAPYRHLAGAGAGDGMVTIDTLARWSAAVEGRRSP</sequence>
<dbReference type="OrthoDB" id="414934at2"/>
<evidence type="ECO:0000313" key="1">
    <source>
        <dbReference type="EMBL" id="KAA5609077.1"/>
    </source>
</evidence>
<evidence type="ECO:0000313" key="2">
    <source>
        <dbReference type="Proteomes" id="UP000325255"/>
    </source>
</evidence>
<dbReference type="InterPro" id="IPR044999">
    <property type="entry name" value="CbbY-like"/>
</dbReference>
<dbReference type="Pfam" id="PF00702">
    <property type="entry name" value="Hydrolase"/>
    <property type="match status" value="1"/>
</dbReference>
<dbReference type="InterPro" id="IPR023198">
    <property type="entry name" value="PGP-like_dom2"/>
</dbReference>
<dbReference type="EMBL" id="VWPK01000060">
    <property type="protein sequence ID" value="KAA5609077.1"/>
    <property type="molecule type" value="Genomic_DNA"/>
</dbReference>
<comment type="caution">
    <text evidence="1">The sequence shown here is derived from an EMBL/GenBank/DDBJ whole genome shotgun (WGS) entry which is preliminary data.</text>
</comment>
<dbReference type="PANTHER" id="PTHR42896:SF2">
    <property type="entry name" value="CBBY-LIKE PROTEIN"/>
    <property type="match status" value="1"/>
</dbReference>
<dbReference type="PANTHER" id="PTHR42896">
    <property type="entry name" value="XYLULOSE-1,5-BISPHOSPHATE (XUBP) PHOSPHATASE"/>
    <property type="match status" value="1"/>
</dbReference>
<organism evidence="1 2">
    <name type="scientific">Rhodovastum atsumiense</name>
    <dbReference type="NCBI Taxonomy" id="504468"/>
    <lineage>
        <taxon>Bacteria</taxon>
        <taxon>Pseudomonadati</taxon>
        <taxon>Pseudomonadota</taxon>
        <taxon>Alphaproteobacteria</taxon>
        <taxon>Acetobacterales</taxon>
        <taxon>Acetobacteraceae</taxon>
        <taxon>Rhodovastum</taxon>
    </lineage>
</organism>
<dbReference type="Gene3D" id="1.10.150.240">
    <property type="entry name" value="Putative phosphatase, domain 2"/>
    <property type="match status" value="1"/>
</dbReference>
<dbReference type="InterPro" id="IPR036412">
    <property type="entry name" value="HAD-like_sf"/>
</dbReference>
<protein>
    <submittedName>
        <fullName evidence="1">HAD-IA family hydrolase</fullName>
    </submittedName>
</protein>
<keyword evidence="2" id="KW-1185">Reference proteome</keyword>
<dbReference type="NCBIfam" id="TIGR01509">
    <property type="entry name" value="HAD-SF-IA-v3"/>
    <property type="match status" value="1"/>
</dbReference>
<dbReference type="Gene3D" id="3.40.50.1000">
    <property type="entry name" value="HAD superfamily/HAD-like"/>
    <property type="match status" value="1"/>
</dbReference>
<dbReference type="PRINTS" id="PR00413">
    <property type="entry name" value="HADHALOGNASE"/>
</dbReference>
<dbReference type="AlphaFoldDB" id="A0A5M6IMA3"/>
<reference evidence="1 2" key="1">
    <citation type="submission" date="2019-09" db="EMBL/GenBank/DDBJ databases">
        <title>Genome sequence of Rhodovastum atsumiense, a diverse member of the Acetobacteraceae family of non-sulfur purple photosynthetic bacteria.</title>
        <authorList>
            <person name="Meyer T."/>
            <person name="Kyndt J."/>
        </authorList>
    </citation>
    <scope>NUCLEOTIDE SEQUENCE [LARGE SCALE GENOMIC DNA]</scope>
    <source>
        <strain evidence="1 2">DSM 21279</strain>
    </source>
</reference>
<dbReference type="InterPro" id="IPR023214">
    <property type="entry name" value="HAD_sf"/>
</dbReference>
<name>A0A5M6IMA3_9PROT</name>
<dbReference type="InterPro" id="IPR006439">
    <property type="entry name" value="HAD-SF_hydro_IA"/>
</dbReference>